<comment type="similarity">
    <text evidence="2 5">Belongs to the CGI121/TPRKB family.</text>
</comment>
<keyword evidence="4 5" id="KW-0539">Nucleus</keyword>
<dbReference type="GO" id="GO:0000408">
    <property type="term" value="C:EKC/KEOPS complex"/>
    <property type="evidence" value="ECO:0007669"/>
    <property type="project" value="TreeGrafter"/>
</dbReference>
<comment type="subcellular location">
    <subcellularLocation>
        <location evidence="1">Nucleus</location>
    </subcellularLocation>
</comment>
<dbReference type="Gene3D" id="3.30.2380.10">
    <property type="entry name" value="CGI121/TPRKB"/>
    <property type="match status" value="1"/>
</dbReference>
<evidence type="ECO:0008006" key="8">
    <source>
        <dbReference type="Google" id="ProtNLM"/>
    </source>
</evidence>
<evidence type="ECO:0000313" key="7">
    <source>
        <dbReference type="Proteomes" id="UP000887116"/>
    </source>
</evidence>
<evidence type="ECO:0000256" key="3">
    <source>
        <dbReference type="ARBA" id="ARBA00022694"/>
    </source>
</evidence>
<dbReference type="PANTHER" id="PTHR15840">
    <property type="entry name" value="CGI-121 FAMILY MEMBER"/>
    <property type="match status" value="1"/>
</dbReference>
<accession>A0A8X6ISE5</accession>
<dbReference type="Pfam" id="PF08617">
    <property type="entry name" value="CGI-121"/>
    <property type="match status" value="1"/>
</dbReference>
<evidence type="ECO:0000256" key="2">
    <source>
        <dbReference type="ARBA" id="ARBA00005546"/>
    </source>
</evidence>
<dbReference type="GO" id="GO:0005829">
    <property type="term" value="C:cytosol"/>
    <property type="evidence" value="ECO:0007669"/>
    <property type="project" value="TreeGrafter"/>
</dbReference>
<proteinExistence type="inferred from homology"/>
<sequence>MEKEPKRLKKTEMAPDLEIQLSTPNVTFLFFESIENMKEIKDSLLKGKLQAAVVNPELIYHSDQLLVASHKSLYNHKNNLLKTKTPYTELLYNLFPSKSIRDSLKTFGAQDDGTAAIFVLFSEKNELSEDIKNSVKGSLVSMDKIVDHRNLKSIKKLYKISEDINDEETILNLILSKMACKEFLL</sequence>
<reference evidence="6" key="1">
    <citation type="submission" date="2020-07" db="EMBL/GenBank/DDBJ databases">
        <title>Multicomponent nature underlies the extraordinary mechanical properties of spider dragline silk.</title>
        <authorList>
            <person name="Kono N."/>
            <person name="Nakamura H."/>
            <person name="Mori M."/>
            <person name="Yoshida Y."/>
            <person name="Ohtoshi R."/>
            <person name="Malay A.D."/>
            <person name="Moran D.A.P."/>
            <person name="Tomita M."/>
            <person name="Numata K."/>
            <person name="Arakawa K."/>
        </authorList>
    </citation>
    <scope>NUCLEOTIDE SEQUENCE</scope>
</reference>
<dbReference type="PANTHER" id="PTHR15840:SF10">
    <property type="entry name" value="EKC_KEOPS COMPLEX SUBUNIT TPRKB"/>
    <property type="match status" value="1"/>
</dbReference>
<evidence type="ECO:0000256" key="5">
    <source>
        <dbReference type="RuleBase" id="RU004398"/>
    </source>
</evidence>
<protein>
    <recommendedName>
        <fullName evidence="8">EKC/KEOPS complex subunit CGI121</fullName>
    </recommendedName>
</protein>
<dbReference type="InterPro" id="IPR036504">
    <property type="entry name" value="CGI121/TPRKB_sf"/>
</dbReference>
<dbReference type="Proteomes" id="UP000887116">
    <property type="component" value="Unassembled WGS sequence"/>
</dbReference>
<organism evidence="6 7">
    <name type="scientific">Trichonephila clavata</name>
    <name type="common">Joro spider</name>
    <name type="synonym">Nephila clavata</name>
    <dbReference type="NCBI Taxonomy" id="2740835"/>
    <lineage>
        <taxon>Eukaryota</taxon>
        <taxon>Metazoa</taxon>
        <taxon>Ecdysozoa</taxon>
        <taxon>Arthropoda</taxon>
        <taxon>Chelicerata</taxon>
        <taxon>Arachnida</taxon>
        <taxon>Araneae</taxon>
        <taxon>Araneomorphae</taxon>
        <taxon>Entelegynae</taxon>
        <taxon>Araneoidea</taxon>
        <taxon>Nephilidae</taxon>
        <taxon>Trichonephila</taxon>
    </lineage>
</organism>
<dbReference type="SUPFAM" id="SSF143870">
    <property type="entry name" value="PF0523-like"/>
    <property type="match status" value="1"/>
</dbReference>
<evidence type="ECO:0000256" key="4">
    <source>
        <dbReference type="ARBA" id="ARBA00023242"/>
    </source>
</evidence>
<dbReference type="EMBL" id="BMAO01018987">
    <property type="protein sequence ID" value="GFR27619.1"/>
    <property type="molecule type" value="Genomic_DNA"/>
</dbReference>
<dbReference type="InterPro" id="IPR013926">
    <property type="entry name" value="CGI121/TPRKB"/>
</dbReference>
<evidence type="ECO:0000256" key="1">
    <source>
        <dbReference type="ARBA" id="ARBA00004123"/>
    </source>
</evidence>
<dbReference type="GO" id="GO:0002949">
    <property type="term" value="P:tRNA threonylcarbamoyladenosine modification"/>
    <property type="evidence" value="ECO:0007669"/>
    <property type="project" value="TreeGrafter"/>
</dbReference>
<dbReference type="GO" id="GO:0005634">
    <property type="term" value="C:nucleus"/>
    <property type="evidence" value="ECO:0007669"/>
    <property type="project" value="UniProtKB-SubCell"/>
</dbReference>
<dbReference type="AlphaFoldDB" id="A0A8X6ISE5"/>
<name>A0A8X6ISE5_TRICU</name>
<gene>
    <name evidence="6" type="primary">tprkb</name>
    <name evidence="6" type="ORF">TNCT_390831</name>
</gene>
<keyword evidence="7" id="KW-1185">Reference proteome</keyword>
<dbReference type="OrthoDB" id="329139at2759"/>
<evidence type="ECO:0000313" key="6">
    <source>
        <dbReference type="EMBL" id="GFR27619.1"/>
    </source>
</evidence>
<comment type="caution">
    <text evidence="6">The sequence shown here is derived from an EMBL/GenBank/DDBJ whole genome shotgun (WGS) entry which is preliminary data.</text>
</comment>
<keyword evidence="3" id="KW-0819">tRNA processing</keyword>